<dbReference type="Proteomes" id="UP001144978">
    <property type="component" value="Unassembled WGS sequence"/>
</dbReference>
<organism evidence="1 2">
    <name type="scientific">Trametes sanguinea</name>
    <dbReference type="NCBI Taxonomy" id="158606"/>
    <lineage>
        <taxon>Eukaryota</taxon>
        <taxon>Fungi</taxon>
        <taxon>Dikarya</taxon>
        <taxon>Basidiomycota</taxon>
        <taxon>Agaricomycotina</taxon>
        <taxon>Agaricomycetes</taxon>
        <taxon>Polyporales</taxon>
        <taxon>Polyporaceae</taxon>
        <taxon>Trametes</taxon>
    </lineage>
</organism>
<protein>
    <submittedName>
        <fullName evidence="1">Uncharacterized protein</fullName>
    </submittedName>
</protein>
<sequence>MRFTALLAFVAAISVAAATPAALDVPVAYAGTPDAPVSLSTQSGCGSTGPSVMATTSGTLSWTARRVVTRNTALHSTCQATDATGCVGGDVSHIGSMEVDDPNDTFNVASGTKTNAVRFVCPSIGQVRCEANFNDNYDGPNYSLRVFAS</sequence>
<proteinExistence type="predicted"/>
<evidence type="ECO:0000313" key="2">
    <source>
        <dbReference type="Proteomes" id="UP001144978"/>
    </source>
</evidence>
<dbReference type="EMBL" id="JANSHE010000435">
    <property type="protein sequence ID" value="KAJ3010912.1"/>
    <property type="molecule type" value="Genomic_DNA"/>
</dbReference>
<comment type="caution">
    <text evidence="1">The sequence shown here is derived from an EMBL/GenBank/DDBJ whole genome shotgun (WGS) entry which is preliminary data.</text>
</comment>
<evidence type="ECO:0000313" key="1">
    <source>
        <dbReference type="EMBL" id="KAJ3010912.1"/>
    </source>
</evidence>
<name>A0ACC1Q5Q9_9APHY</name>
<keyword evidence="2" id="KW-1185">Reference proteome</keyword>
<gene>
    <name evidence="1" type="ORF">NUW54_g2338</name>
</gene>
<accession>A0ACC1Q5Q9</accession>
<reference evidence="1" key="1">
    <citation type="submission" date="2022-08" db="EMBL/GenBank/DDBJ databases">
        <title>Genome Sequence of Pycnoporus sanguineus.</title>
        <authorList>
            <person name="Buettner E."/>
        </authorList>
    </citation>
    <scope>NUCLEOTIDE SEQUENCE</scope>
    <source>
        <strain evidence="1">CG-C14</strain>
    </source>
</reference>